<accession>A0A8E4ZK58</accession>
<gene>
    <name evidence="2" type="ORF">Calle1_66</name>
</gene>
<reference evidence="2 3" key="1">
    <citation type="submission" date="2020-07" db="EMBL/GenBank/DDBJ databases">
        <title>Highly diverse flavobacterial phages as mortality factor during North Sea spring blooms.</title>
        <authorList>
            <person name="Bartlau N."/>
            <person name="Wichels A."/>
            <person name="Krohne G."/>
            <person name="Adriaenssens E.M."/>
            <person name="Heins A."/>
            <person name="Fuchs B.M."/>
            <person name="Amann R."/>
            <person name="Moraru C."/>
        </authorList>
    </citation>
    <scope>NUCLEOTIDE SEQUENCE [LARGE SCALE GENOMIC DNA]</scope>
</reference>
<feature type="compositionally biased region" description="Basic and acidic residues" evidence="1">
    <location>
        <begin position="231"/>
        <end position="246"/>
    </location>
</feature>
<feature type="compositionally biased region" description="Basic and acidic residues" evidence="1">
    <location>
        <begin position="214"/>
        <end position="223"/>
    </location>
</feature>
<dbReference type="EMBL" id="MT732432">
    <property type="protein sequence ID" value="QQV89749.1"/>
    <property type="molecule type" value="Genomic_DNA"/>
</dbReference>
<dbReference type="Proteomes" id="UP000693797">
    <property type="component" value="Segment"/>
</dbReference>
<keyword evidence="3" id="KW-1185">Reference proteome</keyword>
<evidence type="ECO:0000313" key="2">
    <source>
        <dbReference type="EMBL" id="QQV89749.1"/>
    </source>
</evidence>
<evidence type="ECO:0000256" key="1">
    <source>
        <dbReference type="SAM" id="MobiDB-lite"/>
    </source>
</evidence>
<feature type="region of interest" description="Disordered" evidence="1">
    <location>
        <begin position="203"/>
        <end position="246"/>
    </location>
</feature>
<proteinExistence type="predicted"/>
<organism evidence="2 3">
    <name type="scientific">Cellulophaga phage Calle_1</name>
    <dbReference type="NCBI Taxonomy" id="2745643"/>
    <lineage>
        <taxon>Viruses</taxon>
        <taxon>Duplodnaviria</taxon>
        <taxon>Heunggongvirae</taxon>
        <taxon>Uroviricota</taxon>
        <taxon>Caudoviricetes</taxon>
        <taxon>Pervagoviridae</taxon>
        <taxon>Callevirus</taxon>
        <taxon>Callevirus Calle</taxon>
    </lineage>
</organism>
<name>A0A8E4ZK58_9CAUD</name>
<protein>
    <submittedName>
        <fullName evidence="2">Uncharacterized protein</fullName>
    </submittedName>
</protein>
<sequence length="246" mass="27819">MAINTRGAGASNTTYVGVYASELVLENTDEAKLTSKLESLGLNPEDILERKKTKGKNEGQVVYYYILRNLEAKITGVSINEADWGDMVEVSMADVDDKYVISLGDVFSRTSKDFIRRIGNLDLTKEVDFGLWNMTAEETGKSSRSGVKMYQDDEKVDYFLTYDDMPEPVQKKKGRLTEWDYSEQETFIYDHLVDFIKENFKDGAPSEDASGEDSAPKEEVKAKPERKKRAKASDAKEDKPKSNKPF</sequence>
<evidence type="ECO:0000313" key="3">
    <source>
        <dbReference type="Proteomes" id="UP000693797"/>
    </source>
</evidence>